<accession>A0A369PP47</accession>
<evidence type="ECO:0000313" key="1">
    <source>
        <dbReference type="EMBL" id="RDC54373.1"/>
    </source>
</evidence>
<protein>
    <submittedName>
        <fullName evidence="1">Uncharacterized protein</fullName>
    </submittedName>
</protein>
<sequence length="60" mass="6808">MQLKAYGKNSSITNSLLFGFSKGKLNSAPKRTNTELMVSFTILVFYEPAFKRSFIKKDNV</sequence>
<name>A0A369PP47_9SPHI</name>
<dbReference type="EMBL" id="QPKV01000014">
    <property type="protein sequence ID" value="RDC54373.1"/>
    <property type="molecule type" value="Genomic_DNA"/>
</dbReference>
<proteinExistence type="predicted"/>
<gene>
    <name evidence="1" type="ORF">DU508_21880</name>
</gene>
<comment type="caution">
    <text evidence="1">The sequence shown here is derived from an EMBL/GenBank/DDBJ whole genome shotgun (WGS) entry which is preliminary data.</text>
</comment>
<dbReference type="AlphaFoldDB" id="A0A369PP47"/>
<dbReference type="Proteomes" id="UP000253961">
    <property type="component" value="Unassembled WGS sequence"/>
</dbReference>
<keyword evidence="2" id="KW-1185">Reference proteome</keyword>
<reference evidence="1 2" key="1">
    <citation type="submission" date="2018-07" db="EMBL/GenBank/DDBJ databases">
        <title>Pedobacter sp. nov., isolated from soil.</title>
        <authorList>
            <person name="Zhou L.Y."/>
            <person name="Du Z.J."/>
        </authorList>
    </citation>
    <scope>NUCLEOTIDE SEQUENCE [LARGE SCALE GENOMIC DNA]</scope>
    <source>
        <strain evidence="1 2">JDX94</strain>
    </source>
</reference>
<organism evidence="1 2">
    <name type="scientific">Pedobacter chinensis</name>
    <dbReference type="NCBI Taxonomy" id="2282421"/>
    <lineage>
        <taxon>Bacteria</taxon>
        <taxon>Pseudomonadati</taxon>
        <taxon>Bacteroidota</taxon>
        <taxon>Sphingobacteriia</taxon>
        <taxon>Sphingobacteriales</taxon>
        <taxon>Sphingobacteriaceae</taxon>
        <taxon>Pedobacter</taxon>
    </lineage>
</organism>
<evidence type="ECO:0000313" key="2">
    <source>
        <dbReference type="Proteomes" id="UP000253961"/>
    </source>
</evidence>